<dbReference type="EMBL" id="SODA01000049">
    <property type="protein sequence ID" value="TDV97311.1"/>
    <property type="molecule type" value="Genomic_DNA"/>
</dbReference>
<feature type="region of interest" description="Disordered" evidence="1">
    <location>
        <begin position="43"/>
        <end position="77"/>
    </location>
</feature>
<sequence>MAKKSHHVVPNPKGGWNVKRGGSVRASKHFDNKESAISWARSVSRNQKSELYIHKKDGTIQRKASHGKDPYPPKDKK</sequence>
<evidence type="ECO:0000256" key="1">
    <source>
        <dbReference type="SAM" id="MobiDB-lite"/>
    </source>
</evidence>
<organism evidence="2 3">
    <name type="scientific">Halanaerobium saccharolyticum</name>
    <dbReference type="NCBI Taxonomy" id="43595"/>
    <lineage>
        <taxon>Bacteria</taxon>
        <taxon>Bacillati</taxon>
        <taxon>Bacillota</taxon>
        <taxon>Clostridia</taxon>
        <taxon>Halanaerobiales</taxon>
        <taxon>Halanaerobiaceae</taxon>
        <taxon>Halanaerobium</taxon>
    </lineage>
</organism>
<evidence type="ECO:0000313" key="3">
    <source>
        <dbReference type="Proteomes" id="UP000294697"/>
    </source>
</evidence>
<feature type="region of interest" description="Disordered" evidence="1">
    <location>
        <begin position="1"/>
        <end position="29"/>
    </location>
</feature>
<dbReference type="InterPro" id="IPR018691">
    <property type="entry name" value="DUF2188"/>
</dbReference>
<dbReference type="Pfam" id="PF09954">
    <property type="entry name" value="DUF2188"/>
    <property type="match status" value="1"/>
</dbReference>
<name>A0A4R7YNM1_9FIRM</name>
<accession>A0A4R7YNM1</accession>
<dbReference type="AlphaFoldDB" id="A0A4R7YNM1"/>
<gene>
    <name evidence="2" type="ORF">C8C77_1495</name>
</gene>
<feature type="compositionally biased region" description="Basic and acidic residues" evidence="1">
    <location>
        <begin position="47"/>
        <end position="77"/>
    </location>
</feature>
<dbReference type="RefSeq" id="WP_111573527.1">
    <property type="nucleotide sequence ID" value="NZ_QLME01000044.1"/>
</dbReference>
<evidence type="ECO:0000313" key="2">
    <source>
        <dbReference type="EMBL" id="TDV97311.1"/>
    </source>
</evidence>
<reference evidence="2 3" key="1">
    <citation type="submission" date="2019-03" db="EMBL/GenBank/DDBJ databases">
        <title>Subsurface microbial communities from deep shales in Ohio and West Virginia, USA.</title>
        <authorList>
            <person name="Wrighton K."/>
        </authorList>
    </citation>
    <scope>NUCLEOTIDE SEQUENCE [LARGE SCALE GENOMIC DNA]</scope>
    <source>
        <strain evidence="2 3">MSL9.2</strain>
    </source>
</reference>
<comment type="caution">
    <text evidence="2">The sequence shown here is derived from an EMBL/GenBank/DDBJ whole genome shotgun (WGS) entry which is preliminary data.</text>
</comment>
<protein>
    <submittedName>
        <fullName evidence="2">Uncharacterized protein DUF2188</fullName>
    </submittedName>
</protein>
<dbReference type="Proteomes" id="UP000294697">
    <property type="component" value="Unassembled WGS sequence"/>
</dbReference>
<dbReference type="OrthoDB" id="8858565at2"/>
<proteinExistence type="predicted"/>